<dbReference type="Gene3D" id="2.60.120.620">
    <property type="entry name" value="q2cbj1_9rhob like domain"/>
    <property type="match status" value="1"/>
</dbReference>
<keyword evidence="5" id="KW-0812">Transmembrane</keyword>
<evidence type="ECO:0000256" key="2">
    <source>
        <dbReference type="ARBA" id="ARBA00004648"/>
    </source>
</evidence>
<dbReference type="AlphaFoldDB" id="A0AAV0YTX8"/>
<comment type="subcellular location">
    <subcellularLocation>
        <location evidence="2">Endoplasmic reticulum membrane</location>
        <topology evidence="2">Single-pass type II membrane protein</topology>
    </subcellularLocation>
</comment>
<protein>
    <recommendedName>
        <fullName evidence="9">Fe2OG dioxygenase domain-containing protein</fullName>
    </recommendedName>
</protein>
<dbReference type="GO" id="GO:0005506">
    <property type="term" value="F:iron ion binding"/>
    <property type="evidence" value="ECO:0007669"/>
    <property type="project" value="InterPro"/>
</dbReference>
<accession>A0AAV0YTX8</accession>
<sequence>MYRPNWRWRTKKFGLPSVFLLCIFFFLAGFFGSRLFHHSQEYEYGLRTRLQEKERHLLHVGESADNFITSIPFQILSWNPRILYFPNFTSVKQCESIIDMAKVELTPSTMATGISDIRRTSSSMVISASKDKTGVLEVIEEKIARATKIPRTHGEIFRILRYEVGQKYDSHYDATDPAEFDPAEYDYQESHRVASFVLYLTDVQEGGETNFPFENGLNMDGSYHNKDCIGLKIKPQKGDGLLFYSFFPNATFDRASLHGSCPVIKGEKWIATKGIRNQLHYENF</sequence>
<proteinExistence type="predicted"/>
<keyword evidence="4" id="KW-0223">Dioxygenase</keyword>
<evidence type="ECO:0000256" key="8">
    <source>
        <dbReference type="ARBA" id="ARBA00049169"/>
    </source>
</evidence>
<keyword evidence="6" id="KW-0560">Oxidoreductase</keyword>
<evidence type="ECO:0000313" key="10">
    <source>
        <dbReference type="EMBL" id="CAI8588952.1"/>
    </source>
</evidence>
<dbReference type="Proteomes" id="UP001157006">
    <property type="component" value="Chromosome 1L"/>
</dbReference>
<dbReference type="Pfam" id="PF13640">
    <property type="entry name" value="2OG-FeII_Oxy_3"/>
    <property type="match status" value="1"/>
</dbReference>
<dbReference type="PROSITE" id="PS51471">
    <property type="entry name" value="FE2OG_OXY"/>
    <property type="match status" value="1"/>
</dbReference>
<reference evidence="10 11" key="1">
    <citation type="submission" date="2023-01" db="EMBL/GenBank/DDBJ databases">
        <authorList>
            <person name="Kreplak J."/>
        </authorList>
    </citation>
    <scope>NUCLEOTIDE SEQUENCE [LARGE SCALE GENOMIC DNA]</scope>
</reference>
<dbReference type="EMBL" id="OX451736">
    <property type="protein sequence ID" value="CAI8588952.1"/>
    <property type="molecule type" value="Genomic_DNA"/>
</dbReference>
<evidence type="ECO:0000256" key="3">
    <source>
        <dbReference type="ARBA" id="ARBA00022723"/>
    </source>
</evidence>
<dbReference type="PANTHER" id="PTHR10869">
    <property type="entry name" value="PROLYL 4-HYDROXYLASE ALPHA SUBUNIT"/>
    <property type="match status" value="1"/>
</dbReference>
<feature type="domain" description="Fe2OG dioxygenase" evidence="9">
    <location>
        <begin position="152"/>
        <end position="277"/>
    </location>
</feature>
<keyword evidence="7" id="KW-0408">Iron</keyword>
<dbReference type="SMART" id="SM00702">
    <property type="entry name" value="P4Hc"/>
    <property type="match status" value="1"/>
</dbReference>
<comment type="cofactor">
    <cofactor evidence="1">
        <name>L-ascorbate</name>
        <dbReference type="ChEBI" id="CHEBI:38290"/>
    </cofactor>
</comment>
<dbReference type="InterPro" id="IPR005123">
    <property type="entry name" value="Oxoglu/Fe-dep_dioxygenase_dom"/>
</dbReference>
<evidence type="ECO:0000256" key="5">
    <source>
        <dbReference type="ARBA" id="ARBA00022968"/>
    </source>
</evidence>
<dbReference type="GO" id="GO:0031418">
    <property type="term" value="F:L-ascorbic acid binding"/>
    <property type="evidence" value="ECO:0007669"/>
    <property type="project" value="InterPro"/>
</dbReference>
<evidence type="ECO:0000256" key="6">
    <source>
        <dbReference type="ARBA" id="ARBA00023002"/>
    </source>
</evidence>
<gene>
    <name evidence="10" type="ORF">VFH_I371840</name>
</gene>
<evidence type="ECO:0000256" key="1">
    <source>
        <dbReference type="ARBA" id="ARBA00001961"/>
    </source>
</evidence>
<evidence type="ECO:0000259" key="9">
    <source>
        <dbReference type="PROSITE" id="PS51471"/>
    </source>
</evidence>
<name>A0AAV0YTX8_VICFA</name>
<keyword evidence="11" id="KW-1185">Reference proteome</keyword>
<evidence type="ECO:0000256" key="7">
    <source>
        <dbReference type="ARBA" id="ARBA00023004"/>
    </source>
</evidence>
<organism evidence="10 11">
    <name type="scientific">Vicia faba</name>
    <name type="common">Broad bean</name>
    <name type="synonym">Faba vulgaris</name>
    <dbReference type="NCBI Taxonomy" id="3906"/>
    <lineage>
        <taxon>Eukaryota</taxon>
        <taxon>Viridiplantae</taxon>
        <taxon>Streptophyta</taxon>
        <taxon>Embryophyta</taxon>
        <taxon>Tracheophyta</taxon>
        <taxon>Spermatophyta</taxon>
        <taxon>Magnoliopsida</taxon>
        <taxon>eudicotyledons</taxon>
        <taxon>Gunneridae</taxon>
        <taxon>Pentapetalae</taxon>
        <taxon>rosids</taxon>
        <taxon>fabids</taxon>
        <taxon>Fabales</taxon>
        <taxon>Fabaceae</taxon>
        <taxon>Papilionoideae</taxon>
        <taxon>50 kb inversion clade</taxon>
        <taxon>NPAAA clade</taxon>
        <taxon>Hologalegina</taxon>
        <taxon>IRL clade</taxon>
        <taxon>Fabeae</taxon>
        <taxon>Vicia</taxon>
    </lineage>
</organism>
<comment type="catalytic activity">
    <reaction evidence="8">
        <text>L-prolyl-[collagen] + 2-oxoglutarate + O2 = trans-4-hydroxy-L-prolyl-[collagen] + succinate + CO2</text>
        <dbReference type="Rhea" id="RHEA:18945"/>
        <dbReference type="Rhea" id="RHEA-COMP:11676"/>
        <dbReference type="Rhea" id="RHEA-COMP:11680"/>
        <dbReference type="ChEBI" id="CHEBI:15379"/>
        <dbReference type="ChEBI" id="CHEBI:16526"/>
        <dbReference type="ChEBI" id="CHEBI:16810"/>
        <dbReference type="ChEBI" id="CHEBI:30031"/>
        <dbReference type="ChEBI" id="CHEBI:50342"/>
        <dbReference type="ChEBI" id="CHEBI:61965"/>
        <dbReference type="EC" id="1.14.11.2"/>
    </reaction>
</comment>
<dbReference type="InterPro" id="IPR045054">
    <property type="entry name" value="P4HA-like"/>
</dbReference>
<keyword evidence="3" id="KW-0479">Metal-binding</keyword>
<dbReference type="InterPro" id="IPR044862">
    <property type="entry name" value="Pro_4_hyd_alph_FE2OG_OXY"/>
</dbReference>
<dbReference type="PANTHER" id="PTHR10869:SF245">
    <property type="entry name" value="PROLYL 4-HYDROXYLASE SUBUNIT ALPHA-LIKE PROTEIN"/>
    <property type="match status" value="1"/>
</dbReference>
<evidence type="ECO:0000313" key="11">
    <source>
        <dbReference type="Proteomes" id="UP001157006"/>
    </source>
</evidence>
<dbReference type="GO" id="GO:0005789">
    <property type="term" value="C:endoplasmic reticulum membrane"/>
    <property type="evidence" value="ECO:0007669"/>
    <property type="project" value="UniProtKB-SubCell"/>
</dbReference>
<dbReference type="InterPro" id="IPR006620">
    <property type="entry name" value="Pro_4_hyd_alph"/>
</dbReference>
<dbReference type="GO" id="GO:0004656">
    <property type="term" value="F:procollagen-proline 4-dioxygenase activity"/>
    <property type="evidence" value="ECO:0007669"/>
    <property type="project" value="UniProtKB-EC"/>
</dbReference>
<evidence type="ECO:0000256" key="4">
    <source>
        <dbReference type="ARBA" id="ARBA00022964"/>
    </source>
</evidence>
<keyword evidence="5" id="KW-0735">Signal-anchor</keyword>